<dbReference type="GO" id="GO:0071555">
    <property type="term" value="P:cell wall organization"/>
    <property type="evidence" value="ECO:0007669"/>
    <property type="project" value="UniProtKB-KW"/>
</dbReference>
<sequence>GVSEGNGPPSSRGKQFTPRSAAAVGGSELRLRPTLWPNLELDPKDVEAMNWWYSSVEAPLAQALPDARCPYPWLPDTHPPDSHEVLAHLSEPYVFEDWKKTWNHPDDSGFEKWLEAMAEKGLEGQRDFTPRLKAHAYAETPGSSRGLRATAADGSEHGVSPEGLDPPASLASWQDDDSMLTLTALLTDEQLRALAARCTQCGHRPKLLKRLPGEQAEFTGWKFLVDEFGLIEGAGCPDLPCQFGNGMYTSVRGAKKADKRKSRIQGSSGGFDYSADDLDRREQFGRDCLPEMWKEQDGEEKLLSGLGKWRSICITQRCLVLAIALPWSLAVSAGGAAHRPPLSTVEPASLFKTVHRSGRAAPGPVFTGSWGASDTHPRSAAASPANRSSLGAPPPFPTNAWWENAVIPPSEKKWPDAEGSSNNLFQMPYILLAHEAGVEVMQPVPREGKPAQQFYDENFAVSLRIADAETGNLTGPLASSWDELTLTLGWSRALPESRNIMTVPIARGSPYITAEVSDTVLRLSTKQAMRPDGLEVDGHVRKCNGSALTGRTFSITLYQSDMTWLFFAPENTSWICSCTEWSFNLTATGPIHGAVRLALANSCSSGLAYISPQACTGYPSGRNFSAWADLLKQHAGCYATNSTIDYEVLADLADMKYSWGKRCLSGWPQGLPLLQLAWPVHLPLLRQSVQAEASAAPATPFVDVRGRPLPVLGDTWHLTHQLLPDVGLASFRPIAEGFKADLLDVLRGPKSALWNGSLPDKDFDLPLNMQLGAGDTYWSGKMLSRLARLVVIADELDQSGEQYFQDMLDRLEVRLQVWLSPEVSENPFFFDASWGGMIACGCSYSDCDKNCTPHCNNTKSPPELCPAMLDPEHNFGNAWYNDHHFHYGYFVYAAAVVTKYRPAWGEQWKEYVLAIVRDYGNPSAADPSFPVTRHKDWFLGFSWASGVFKAWPRGRNQESASEAIFSYYALYAYGSAVRGFDAELGQQLMDFGRLLTAMETHGADTYWHVRPNSSIYSNYPYKIVGILWENQAQHFTWFGSTSYVISGIQVLPVSPALEGFLDPEWVKYDLPEFSNSCHSDANCTDMGWSWTLCMQQAVVDVVGARECLKHQPADAFAIASYAANGNSLTNSLHWVATRTGSASVADNSRPNSSSVADNLMRSALSSAAQFRPAHVAAVLLALTVLR</sequence>
<keyword evidence="6" id="KW-0326">Glycosidase</keyword>
<dbReference type="EMBL" id="CAJNNW010028361">
    <property type="protein sequence ID" value="CAE8695749.1"/>
    <property type="molecule type" value="Genomic_DNA"/>
</dbReference>
<reference evidence="12" key="1">
    <citation type="submission" date="2021-02" db="EMBL/GenBank/DDBJ databases">
        <authorList>
            <person name="Dougan E. K."/>
            <person name="Rhodes N."/>
            <person name="Thang M."/>
            <person name="Chan C."/>
        </authorList>
    </citation>
    <scope>NUCLEOTIDE SEQUENCE</scope>
</reference>
<evidence type="ECO:0000256" key="7">
    <source>
        <dbReference type="ARBA" id="ARBA00023316"/>
    </source>
</evidence>
<dbReference type="GO" id="GO:0052861">
    <property type="term" value="F:endo-1,3(4)-beta-glucanase activity"/>
    <property type="evidence" value="ECO:0007669"/>
    <property type="project" value="InterPro"/>
</dbReference>
<dbReference type="EC" id="3.2.1.39" evidence="3"/>
<keyword evidence="5" id="KW-0119">Carbohydrate metabolism</keyword>
<proteinExistence type="inferred from homology"/>
<evidence type="ECO:0000313" key="12">
    <source>
        <dbReference type="EMBL" id="CAE8695749.1"/>
    </source>
</evidence>
<protein>
    <recommendedName>
        <fullName evidence="3">glucan endo-1,3-beta-D-glucosidase</fullName>
        <ecNumber evidence="3">3.2.1.39</ecNumber>
    </recommendedName>
</protein>
<feature type="compositionally biased region" description="Polar residues" evidence="9">
    <location>
        <begin position="8"/>
        <end position="18"/>
    </location>
</feature>
<feature type="compositionally biased region" description="Low complexity" evidence="9">
    <location>
        <begin position="378"/>
        <end position="389"/>
    </location>
</feature>
<dbReference type="GO" id="GO:0000272">
    <property type="term" value="P:polysaccharide catabolic process"/>
    <property type="evidence" value="ECO:0007669"/>
    <property type="project" value="UniProtKB-KW"/>
</dbReference>
<keyword evidence="8" id="KW-0624">Polysaccharide degradation</keyword>
<dbReference type="InterPro" id="IPR005200">
    <property type="entry name" value="Endo-beta-glucanase"/>
</dbReference>
<evidence type="ECO:0000256" key="3">
    <source>
        <dbReference type="ARBA" id="ARBA00012780"/>
    </source>
</evidence>
<dbReference type="PANTHER" id="PTHR31983:SF0">
    <property type="entry name" value="GLUCAN ENDO-1,3-BETA-D-GLUCOSIDASE 2"/>
    <property type="match status" value="1"/>
</dbReference>
<evidence type="ECO:0000256" key="6">
    <source>
        <dbReference type="ARBA" id="ARBA00023295"/>
    </source>
</evidence>
<dbReference type="InterPro" id="IPR040451">
    <property type="entry name" value="GH81_N"/>
</dbReference>
<dbReference type="PANTHER" id="PTHR31983">
    <property type="entry name" value="ENDO-1,3(4)-BETA-GLUCANASE 1"/>
    <property type="match status" value="1"/>
</dbReference>
<feature type="non-terminal residue" evidence="12">
    <location>
        <position position="1"/>
    </location>
</feature>
<evidence type="ECO:0000256" key="9">
    <source>
        <dbReference type="SAM" id="MobiDB-lite"/>
    </source>
</evidence>
<keyword evidence="4" id="KW-0378">Hydrolase</keyword>
<dbReference type="PROSITE" id="PS52008">
    <property type="entry name" value="GH81"/>
    <property type="match status" value="1"/>
</dbReference>
<organism evidence="12 13">
    <name type="scientific">Polarella glacialis</name>
    <name type="common">Dinoflagellate</name>
    <dbReference type="NCBI Taxonomy" id="89957"/>
    <lineage>
        <taxon>Eukaryota</taxon>
        <taxon>Sar</taxon>
        <taxon>Alveolata</taxon>
        <taxon>Dinophyceae</taxon>
        <taxon>Suessiales</taxon>
        <taxon>Suessiaceae</taxon>
        <taxon>Polarella</taxon>
    </lineage>
</organism>
<feature type="region of interest" description="Disordered" evidence="9">
    <location>
        <begin position="1"/>
        <end position="25"/>
    </location>
</feature>
<dbReference type="Gene3D" id="2.70.98.30">
    <property type="entry name" value="Golgi alpha-mannosidase II, domain 4"/>
    <property type="match status" value="1"/>
</dbReference>
<accession>A0A813KCX0</accession>
<evidence type="ECO:0000256" key="2">
    <source>
        <dbReference type="ARBA" id="ARBA00010730"/>
    </source>
</evidence>
<evidence type="ECO:0000259" key="11">
    <source>
        <dbReference type="Pfam" id="PF17652"/>
    </source>
</evidence>
<evidence type="ECO:0000256" key="8">
    <source>
        <dbReference type="ARBA" id="ARBA00023326"/>
    </source>
</evidence>
<dbReference type="Proteomes" id="UP000626109">
    <property type="component" value="Unassembled WGS sequence"/>
</dbReference>
<dbReference type="Pfam" id="PF17652">
    <property type="entry name" value="Glyco_hydro81C"/>
    <property type="match status" value="1"/>
</dbReference>
<feature type="region of interest" description="Disordered" evidence="9">
    <location>
        <begin position="138"/>
        <end position="166"/>
    </location>
</feature>
<keyword evidence="7" id="KW-0961">Cell wall biogenesis/degradation</keyword>
<evidence type="ECO:0000256" key="1">
    <source>
        <dbReference type="ARBA" id="ARBA00000382"/>
    </source>
</evidence>
<feature type="domain" description="Glycosyl hydrolase family 81 C-terminal" evidence="11">
    <location>
        <begin position="768"/>
        <end position="1129"/>
    </location>
</feature>
<comment type="similarity">
    <text evidence="2">Belongs to the glycosyl hydrolase 81 family.</text>
</comment>
<feature type="domain" description="Glycosyl hydrolase family 81 N-terminal" evidence="10">
    <location>
        <begin position="393"/>
        <end position="724"/>
    </location>
</feature>
<comment type="caution">
    <text evidence="12">The sequence shown here is derived from an EMBL/GenBank/DDBJ whole genome shotgun (WGS) entry which is preliminary data.</text>
</comment>
<gene>
    <name evidence="12" type="ORF">PGLA2088_LOCUS29530</name>
</gene>
<dbReference type="GO" id="GO:0042973">
    <property type="term" value="F:glucan endo-1,3-beta-D-glucosidase activity"/>
    <property type="evidence" value="ECO:0007669"/>
    <property type="project" value="UniProtKB-EC"/>
</dbReference>
<name>A0A813KCX0_POLGL</name>
<feature type="region of interest" description="Disordered" evidence="9">
    <location>
        <begin position="362"/>
        <end position="394"/>
    </location>
</feature>
<comment type="catalytic activity">
    <reaction evidence="1">
        <text>Hydrolysis of (1-&gt;3)-beta-D-glucosidic linkages in (1-&gt;3)-beta-D-glucans.</text>
        <dbReference type="EC" id="3.2.1.39"/>
    </reaction>
</comment>
<evidence type="ECO:0000313" key="13">
    <source>
        <dbReference type="Proteomes" id="UP000626109"/>
    </source>
</evidence>
<evidence type="ECO:0000259" key="10">
    <source>
        <dbReference type="Pfam" id="PF03639"/>
    </source>
</evidence>
<dbReference type="Pfam" id="PF03639">
    <property type="entry name" value="Glyco_hydro_81"/>
    <property type="match status" value="1"/>
</dbReference>
<dbReference type="AlphaFoldDB" id="A0A813KCX0"/>
<evidence type="ECO:0000256" key="4">
    <source>
        <dbReference type="ARBA" id="ARBA00022801"/>
    </source>
</evidence>
<evidence type="ECO:0000256" key="5">
    <source>
        <dbReference type="ARBA" id="ARBA00023277"/>
    </source>
</evidence>
<dbReference type="InterPro" id="IPR040720">
    <property type="entry name" value="GH81_C"/>
</dbReference>